<dbReference type="SUPFAM" id="SSF55174">
    <property type="entry name" value="Alpha-L RNA-binding motif"/>
    <property type="match status" value="1"/>
</dbReference>
<dbReference type="KEGG" id="ccl:Clocl_2014"/>
<dbReference type="SMART" id="SM00363">
    <property type="entry name" value="S4"/>
    <property type="match status" value="1"/>
</dbReference>
<organism evidence="3 4">
    <name type="scientific">Acetivibrio clariflavus (strain DSM 19732 / NBRC 101661 / EBR45)</name>
    <name type="common">Clostridium clariflavum</name>
    <dbReference type="NCBI Taxonomy" id="720554"/>
    <lineage>
        <taxon>Bacteria</taxon>
        <taxon>Bacillati</taxon>
        <taxon>Bacillota</taxon>
        <taxon>Clostridia</taxon>
        <taxon>Eubacteriales</taxon>
        <taxon>Oscillospiraceae</taxon>
        <taxon>Acetivibrio</taxon>
    </lineage>
</organism>
<gene>
    <name evidence="3" type="ordered locus">Clocl_2014</name>
</gene>
<dbReference type="PROSITE" id="PS50889">
    <property type="entry name" value="S4"/>
    <property type="match status" value="1"/>
</dbReference>
<name>G8LW09_ACECE</name>
<dbReference type="CDD" id="cd00165">
    <property type="entry name" value="S4"/>
    <property type="match status" value="1"/>
</dbReference>
<reference evidence="4" key="1">
    <citation type="submission" date="2011-12" db="EMBL/GenBank/DDBJ databases">
        <title>Complete sequence of Clostridium clariflavum DSM 19732.</title>
        <authorList>
            <consortium name="US DOE Joint Genome Institute"/>
            <person name="Lucas S."/>
            <person name="Han J."/>
            <person name="Lapidus A."/>
            <person name="Cheng J.-F."/>
            <person name="Goodwin L."/>
            <person name="Pitluck S."/>
            <person name="Peters L."/>
            <person name="Teshima H."/>
            <person name="Detter J.C."/>
            <person name="Han C."/>
            <person name="Tapia R."/>
            <person name="Land M."/>
            <person name="Hauser L."/>
            <person name="Kyrpides N."/>
            <person name="Ivanova N."/>
            <person name="Pagani I."/>
            <person name="Kitzmiller T."/>
            <person name="Lynd L."/>
            <person name="Izquierdo J."/>
            <person name="Woyke T."/>
        </authorList>
    </citation>
    <scope>NUCLEOTIDE SEQUENCE [LARGE SCALE GENOMIC DNA]</scope>
    <source>
        <strain evidence="4">DSM 19732 / NBRC 101661 / EBR45</strain>
    </source>
</reference>
<evidence type="ECO:0000256" key="1">
    <source>
        <dbReference type="PROSITE-ProRule" id="PRU00182"/>
    </source>
</evidence>
<dbReference type="eggNOG" id="COG2302">
    <property type="taxonomic scope" value="Bacteria"/>
</dbReference>
<dbReference type="InterPro" id="IPR012677">
    <property type="entry name" value="Nucleotide-bd_a/b_plait_sf"/>
</dbReference>
<dbReference type="EMBL" id="CP003065">
    <property type="protein sequence ID" value="AEV68613.1"/>
    <property type="molecule type" value="Genomic_DNA"/>
</dbReference>
<dbReference type="RefSeq" id="WP_014255193.1">
    <property type="nucleotide sequence ID" value="NC_016627.1"/>
</dbReference>
<dbReference type="Pfam" id="PF17774">
    <property type="entry name" value="YlmH_RBD"/>
    <property type="match status" value="1"/>
</dbReference>
<dbReference type="Gene3D" id="3.30.70.330">
    <property type="match status" value="1"/>
</dbReference>
<dbReference type="InterPro" id="IPR040591">
    <property type="entry name" value="RqcP2_RBD"/>
</dbReference>
<reference evidence="3 4" key="2">
    <citation type="journal article" date="2012" name="Stand. Genomic Sci.">
        <title>Complete Genome Sequence of Clostridium clariflavum DSM 19732.</title>
        <authorList>
            <person name="Izquierdo J.A."/>
            <person name="Goodwin L."/>
            <person name="Davenport K.W."/>
            <person name="Teshima H."/>
            <person name="Bruce D."/>
            <person name="Detter C."/>
            <person name="Tapia R."/>
            <person name="Han S."/>
            <person name="Land M."/>
            <person name="Hauser L."/>
            <person name="Jeffries C.D."/>
            <person name="Han J."/>
            <person name="Pitluck S."/>
            <person name="Nolan M."/>
            <person name="Chen A."/>
            <person name="Huntemann M."/>
            <person name="Mavromatis K."/>
            <person name="Mikhailova N."/>
            <person name="Liolios K."/>
            <person name="Woyke T."/>
            <person name="Lynd L.R."/>
        </authorList>
    </citation>
    <scope>NUCLEOTIDE SEQUENCE [LARGE SCALE GENOMIC DNA]</scope>
    <source>
        <strain evidence="4">DSM 19732 / NBRC 101661 / EBR45</strain>
    </source>
</reference>
<dbReference type="InterPro" id="IPR057896">
    <property type="entry name" value="MTRES1_C"/>
</dbReference>
<dbReference type="InterPro" id="IPR002942">
    <property type="entry name" value="S4_RNA-bd"/>
</dbReference>
<dbReference type="OrthoDB" id="9812787at2"/>
<dbReference type="Proteomes" id="UP000005435">
    <property type="component" value="Chromosome"/>
</dbReference>
<sequence>MNKEEILKKVSKSEDRLVVAKVLDKFYLAEKTGKVTVTDFLDPRMQNVVSACLNSSDIDNFLFYGGYEGAERAVVVFCPRNMPIDYEPDLIGFFKVLKICLMSRGSVSHRDYLGSLMGLGIKREKIGDILIKDEHCLVIVENDVADYIKYNLEKVGNIKVELDYVGLDSLQAREQKVKEIRTTVASLRLDSVASAGFGMSRSKVQEYIRAERVNLNWETTTNLKKSVKEGDLISIRGKGRVLVQEIGGTTKKDRISIYLKKFI</sequence>
<accession>G8LW09</accession>
<proteinExistence type="predicted"/>
<dbReference type="PANTHER" id="PTHR13633:SF3">
    <property type="entry name" value="MITOCHONDRIAL TRANSCRIPTION RESCUE FACTOR 1"/>
    <property type="match status" value="1"/>
</dbReference>
<dbReference type="GO" id="GO:0003723">
    <property type="term" value="F:RNA binding"/>
    <property type="evidence" value="ECO:0007669"/>
    <property type="project" value="UniProtKB-KW"/>
</dbReference>
<dbReference type="STRING" id="720554.Clocl_2014"/>
<dbReference type="Pfam" id="PF25818">
    <property type="entry name" value="MTRES1_C"/>
    <property type="match status" value="1"/>
</dbReference>
<dbReference type="Gene3D" id="3.10.290.10">
    <property type="entry name" value="RNA-binding S4 domain"/>
    <property type="match status" value="1"/>
</dbReference>
<dbReference type="Gene3D" id="3.30.1370.160">
    <property type="match status" value="1"/>
</dbReference>
<keyword evidence="4" id="KW-1185">Reference proteome</keyword>
<dbReference type="PANTHER" id="PTHR13633">
    <property type="entry name" value="MITOCHONDRIAL TRANSCRIPTION RESCUE FACTOR 1"/>
    <property type="match status" value="1"/>
</dbReference>
<dbReference type="InterPro" id="IPR036986">
    <property type="entry name" value="S4_RNA-bd_sf"/>
</dbReference>
<feature type="domain" description="RNA-binding S4" evidence="2">
    <location>
        <begin position="187"/>
        <end position="247"/>
    </location>
</feature>
<evidence type="ECO:0000313" key="3">
    <source>
        <dbReference type="EMBL" id="AEV68613.1"/>
    </source>
</evidence>
<protein>
    <recommendedName>
        <fullName evidence="2">RNA-binding S4 domain-containing protein</fullName>
    </recommendedName>
</protein>
<evidence type="ECO:0000313" key="4">
    <source>
        <dbReference type="Proteomes" id="UP000005435"/>
    </source>
</evidence>
<evidence type="ECO:0000259" key="2">
    <source>
        <dbReference type="SMART" id="SM00363"/>
    </source>
</evidence>
<keyword evidence="1" id="KW-0694">RNA-binding</keyword>
<dbReference type="HOGENOM" id="CLU_075687_0_0_9"/>
<dbReference type="AlphaFoldDB" id="G8LW09"/>